<accession>A0ABU7D411</accession>
<dbReference type="EMBL" id="JAHUTJ010016497">
    <property type="protein sequence ID" value="MED6269719.1"/>
    <property type="molecule type" value="Genomic_DNA"/>
</dbReference>
<gene>
    <name evidence="2" type="ORF">CHARACLAT_002542</name>
</gene>
<protein>
    <submittedName>
        <fullName evidence="2">Uncharacterized protein</fullName>
    </submittedName>
</protein>
<comment type="caution">
    <text evidence="2">The sequence shown here is derived from an EMBL/GenBank/DDBJ whole genome shotgun (WGS) entry which is preliminary data.</text>
</comment>
<sequence length="83" mass="9127">MLRSFWPGSRGIPQRCPPYSAKQRDPDFPLPILLGQLVRKNPKAFPGQPRDIVPPPCPGSSSGPPPGGMCPEHLTRRHPNKLP</sequence>
<evidence type="ECO:0000256" key="1">
    <source>
        <dbReference type="SAM" id="MobiDB-lite"/>
    </source>
</evidence>
<evidence type="ECO:0000313" key="2">
    <source>
        <dbReference type="EMBL" id="MED6269719.1"/>
    </source>
</evidence>
<feature type="region of interest" description="Disordered" evidence="1">
    <location>
        <begin position="1"/>
        <end position="24"/>
    </location>
</feature>
<keyword evidence="3" id="KW-1185">Reference proteome</keyword>
<organism evidence="2 3">
    <name type="scientific">Characodon lateralis</name>
    <dbReference type="NCBI Taxonomy" id="208331"/>
    <lineage>
        <taxon>Eukaryota</taxon>
        <taxon>Metazoa</taxon>
        <taxon>Chordata</taxon>
        <taxon>Craniata</taxon>
        <taxon>Vertebrata</taxon>
        <taxon>Euteleostomi</taxon>
        <taxon>Actinopterygii</taxon>
        <taxon>Neopterygii</taxon>
        <taxon>Teleostei</taxon>
        <taxon>Neoteleostei</taxon>
        <taxon>Acanthomorphata</taxon>
        <taxon>Ovalentaria</taxon>
        <taxon>Atherinomorphae</taxon>
        <taxon>Cyprinodontiformes</taxon>
        <taxon>Goodeidae</taxon>
        <taxon>Characodon</taxon>
    </lineage>
</organism>
<proteinExistence type="predicted"/>
<feature type="compositionally biased region" description="Pro residues" evidence="1">
    <location>
        <begin position="52"/>
        <end position="68"/>
    </location>
</feature>
<name>A0ABU7D411_9TELE</name>
<dbReference type="Proteomes" id="UP001352852">
    <property type="component" value="Unassembled WGS sequence"/>
</dbReference>
<reference evidence="2 3" key="1">
    <citation type="submission" date="2021-06" db="EMBL/GenBank/DDBJ databases">
        <authorList>
            <person name="Palmer J.M."/>
        </authorList>
    </citation>
    <scope>NUCLEOTIDE SEQUENCE [LARGE SCALE GENOMIC DNA]</scope>
    <source>
        <strain evidence="2 3">CL_MEX2019</strain>
        <tissue evidence="2">Muscle</tissue>
    </source>
</reference>
<evidence type="ECO:0000313" key="3">
    <source>
        <dbReference type="Proteomes" id="UP001352852"/>
    </source>
</evidence>
<feature type="region of interest" description="Disordered" evidence="1">
    <location>
        <begin position="40"/>
        <end position="83"/>
    </location>
</feature>